<dbReference type="InterPro" id="IPR027995">
    <property type="entry name" value="Galactosyl_T_N"/>
</dbReference>
<dbReference type="GO" id="GO:0003831">
    <property type="term" value="F:beta-N-acetylglucosaminylglycopeptide beta-1,4-galactosyltransferase activity"/>
    <property type="evidence" value="ECO:0007669"/>
    <property type="project" value="TreeGrafter"/>
</dbReference>
<dbReference type="InterPro" id="IPR029044">
    <property type="entry name" value="Nucleotide-diphossugar_trans"/>
</dbReference>
<feature type="domain" description="Galactosyltransferase C-terminal" evidence="18">
    <location>
        <begin position="194"/>
        <end position="270"/>
    </location>
</feature>
<evidence type="ECO:0000256" key="5">
    <source>
        <dbReference type="ARBA" id="ARBA00022676"/>
    </source>
</evidence>
<evidence type="ECO:0000256" key="2">
    <source>
        <dbReference type="ARBA" id="ARBA00004323"/>
    </source>
</evidence>
<proteinExistence type="inferred from homology"/>
<evidence type="ECO:0000256" key="14">
    <source>
        <dbReference type="ARBA" id="ARBA00023180"/>
    </source>
</evidence>
<dbReference type="FunFam" id="3.90.550.10:FF:000028">
    <property type="entry name" value="beta-1,4-galactosyltransferase 1"/>
    <property type="match status" value="1"/>
</dbReference>
<evidence type="ECO:0000256" key="15">
    <source>
        <dbReference type="ARBA" id="ARBA00023211"/>
    </source>
</evidence>
<accession>A0AAV9SJ15</accession>
<gene>
    <name evidence="20" type="ORF">CRENBAI_020572</name>
</gene>
<feature type="domain" description="Galactosyltransferase N-terminal" evidence="19">
    <location>
        <begin position="56"/>
        <end position="190"/>
    </location>
</feature>
<evidence type="ECO:0000259" key="19">
    <source>
        <dbReference type="Pfam" id="PF13733"/>
    </source>
</evidence>
<reference evidence="20 21" key="1">
    <citation type="submission" date="2021-06" db="EMBL/GenBank/DDBJ databases">
        <authorList>
            <person name="Palmer J.M."/>
        </authorList>
    </citation>
    <scope>NUCLEOTIDE SEQUENCE [LARGE SCALE GENOMIC DNA]</scope>
    <source>
        <strain evidence="20 21">MEX-2019</strain>
        <tissue evidence="20">Muscle</tissue>
    </source>
</reference>
<evidence type="ECO:0000256" key="11">
    <source>
        <dbReference type="ARBA" id="ARBA00023034"/>
    </source>
</evidence>
<evidence type="ECO:0000256" key="6">
    <source>
        <dbReference type="ARBA" id="ARBA00022679"/>
    </source>
</evidence>
<dbReference type="CDD" id="cd00899">
    <property type="entry name" value="b4GalT"/>
    <property type="match status" value="1"/>
</dbReference>
<organism evidence="20 21">
    <name type="scientific">Crenichthys baileyi</name>
    <name type="common">White River springfish</name>
    <dbReference type="NCBI Taxonomy" id="28760"/>
    <lineage>
        <taxon>Eukaryota</taxon>
        <taxon>Metazoa</taxon>
        <taxon>Chordata</taxon>
        <taxon>Craniata</taxon>
        <taxon>Vertebrata</taxon>
        <taxon>Euteleostomi</taxon>
        <taxon>Actinopterygii</taxon>
        <taxon>Neopterygii</taxon>
        <taxon>Teleostei</taxon>
        <taxon>Neoteleostei</taxon>
        <taxon>Acanthomorphata</taxon>
        <taxon>Ovalentaria</taxon>
        <taxon>Atherinomorphae</taxon>
        <taxon>Cyprinodontiformes</taxon>
        <taxon>Goodeidae</taxon>
        <taxon>Crenichthys</taxon>
    </lineage>
</organism>
<keyword evidence="13" id="KW-1015">Disulfide bond</keyword>
<sequence>MENSKNKNLLFFTAPHNAVNRKNKASLNIEKTTAVPDFHQNETATQATSRRPLEPCPDIPPNLQGVLRVEFRTNRTLEDVRQHVGPLLQQGGRYKPANCVAKQKVAIIIPFRNRYEHLNHWLHYLHPILIRQQLDYGVYVINQEGDGVFNRAKLMNIGHNEALKEYDYECFVFSDIDLVPLNDRNLYRCSDKPRHLSVAVDKFNFLLPYNTIFGGVTALSREQFLKVNGFSNTFWGWGGEDDDLYRRIFFRGMSISRPDSIIGRYKMIKHGRDVHNDPNPHNVQKLEETYYNIDRDGLSSLSYAVMEIRKDLCHTFITVDVQAPAG</sequence>
<dbReference type="SUPFAM" id="SSF53448">
    <property type="entry name" value="Nucleotide-diphospho-sugar transferases"/>
    <property type="match status" value="1"/>
</dbReference>
<keyword evidence="6 17" id="KW-0808">Transferase</keyword>
<dbReference type="Gene3D" id="3.90.550.10">
    <property type="entry name" value="Spore Coat Polysaccharide Biosynthesis Protein SpsA, Chain A"/>
    <property type="match status" value="1"/>
</dbReference>
<evidence type="ECO:0000256" key="9">
    <source>
        <dbReference type="ARBA" id="ARBA00022968"/>
    </source>
</evidence>
<dbReference type="Proteomes" id="UP001311232">
    <property type="component" value="Unassembled WGS sequence"/>
</dbReference>
<dbReference type="Pfam" id="PF13733">
    <property type="entry name" value="Glyco_transf_7N"/>
    <property type="match status" value="1"/>
</dbReference>
<dbReference type="InterPro" id="IPR027791">
    <property type="entry name" value="Galactosyl_T_C"/>
</dbReference>
<protein>
    <recommendedName>
        <fullName evidence="17">Beta-1,4-galactosyltransferase</fullName>
        <shortName evidence="17">Beta-1,4-GalTase</shortName>
        <ecNumber evidence="17">2.4.1.-</ecNumber>
    </recommendedName>
</protein>
<evidence type="ECO:0000256" key="17">
    <source>
        <dbReference type="RuleBase" id="RU368121"/>
    </source>
</evidence>
<dbReference type="EMBL" id="JAHHUM010000344">
    <property type="protein sequence ID" value="KAK5620672.1"/>
    <property type="molecule type" value="Genomic_DNA"/>
</dbReference>
<keyword evidence="15 17" id="KW-0464">Manganese</keyword>
<keyword evidence="5 17" id="KW-0328">Glycosyltransferase</keyword>
<keyword evidence="7" id="KW-0812">Transmembrane</keyword>
<evidence type="ECO:0000256" key="10">
    <source>
        <dbReference type="ARBA" id="ARBA00022989"/>
    </source>
</evidence>
<evidence type="ECO:0000256" key="8">
    <source>
        <dbReference type="ARBA" id="ARBA00022723"/>
    </source>
</evidence>
<name>A0AAV9SJ15_9TELE</name>
<keyword evidence="9 17" id="KW-0735">Signal-anchor</keyword>
<dbReference type="GO" id="GO:0006487">
    <property type="term" value="P:protein N-linked glycosylation"/>
    <property type="evidence" value="ECO:0007669"/>
    <property type="project" value="TreeGrafter"/>
</dbReference>
<evidence type="ECO:0000256" key="16">
    <source>
        <dbReference type="ARBA" id="ARBA00049413"/>
    </source>
</evidence>
<dbReference type="GO" id="GO:0003945">
    <property type="term" value="F:N-acetyllactosamine synthase activity"/>
    <property type="evidence" value="ECO:0007669"/>
    <property type="project" value="UniProtKB-EC"/>
</dbReference>
<dbReference type="GO" id="GO:0008092">
    <property type="term" value="F:cytoskeletal protein binding"/>
    <property type="evidence" value="ECO:0007669"/>
    <property type="project" value="TreeGrafter"/>
</dbReference>
<evidence type="ECO:0000256" key="13">
    <source>
        <dbReference type="ARBA" id="ARBA00023157"/>
    </source>
</evidence>
<dbReference type="PANTHER" id="PTHR19300:SF5">
    <property type="entry name" value="BETA-1,4-GALACTOSYLTRANSFERASE 1"/>
    <property type="match status" value="1"/>
</dbReference>
<evidence type="ECO:0000256" key="12">
    <source>
        <dbReference type="ARBA" id="ARBA00023136"/>
    </source>
</evidence>
<dbReference type="InterPro" id="IPR003859">
    <property type="entry name" value="Galactosyl_T"/>
</dbReference>
<evidence type="ECO:0000259" key="18">
    <source>
        <dbReference type="Pfam" id="PF02709"/>
    </source>
</evidence>
<dbReference type="GO" id="GO:0000139">
    <property type="term" value="C:Golgi membrane"/>
    <property type="evidence" value="ECO:0007669"/>
    <property type="project" value="UniProtKB-SubCell"/>
</dbReference>
<keyword evidence="12" id="KW-0472">Membrane</keyword>
<dbReference type="EC" id="2.4.1.-" evidence="17"/>
<comment type="function">
    <text evidence="17">Responsible for the synthesis of complex-type N-linked oligosaccharides in many glycoproteins as well as the carbohydrate moieties of glycolipids.</text>
</comment>
<dbReference type="PANTHER" id="PTHR19300">
    <property type="entry name" value="BETA-1,4-GALACTOSYLTRANSFERASE"/>
    <property type="match status" value="1"/>
</dbReference>
<evidence type="ECO:0000313" key="21">
    <source>
        <dbReference type="Proteomes" id="UP001311232"/>
    </source>
</evidence>
<dbReference type="GO" id="GO:0032580">
    <property type="term" value="C:Golgi cisterna membrane"/>
    <property type="evidence" value="ECO:0007669"/>
    <property type="project" value="UniProtKB-UniRule"/>
</dbReference>
<keyword evidence="11 17" id="KW-0333">Golgi apparatus</keyword>
<dbReference type="GO" id="GO:0005975">
    <property type="term" value="P:carbohydrate metabolic process"/>
    <property type="evidence" value="ECO:0007669"/>
    <property type="project" value="InterPro"/>
</dbReference>
<comment type="similarity">
    <text evidence="4 17">Belongs to the glycosyltransferase 7 family.</text>
</comment>
<dbReference type="GO" id="GO:0046872">
    <property type="term" value="F:metal ion binding"/>
    <property type="evidence" value="ECO:0007669"/>
    <property type="project" value="UniProtKB-UniRule"/>
</dbReference>
<dbReference type="Pfam" id="PF02709">
    <property type="entry name" value="Glyco_transf_7C"/>
    <property type="match status" value="1"/>
</dbReference>
<comment type="pathway">
    <text evidence="3 17">Protein modification; protein glycosylation.</text>
</comment>
<keyword evidence="8 17" id="KW-0479">Metal-binding</keyword>
<keyword evidence="14 17" id="KW-0325">Glycoprotein</keyword>
<keyword evidence="10" id="KW-1133">Transmembrane helix</keyword>
<evidence type="ECO:0000256" key="4">
    <source>
        <dbReference type="ARBA" id="ARBA00005735"/>
    </source>
</evidence>
<evidence type="ECO:0000256" key="7">
    <source>
        <dbReference type="ARBA" id="ARBA00022692"/>
    </source>
</evidence>
<evidence type="ECO:0000313" key="20">
    <source>
        <dbReference type="EMBL" id="KAK5620672.1"/>
    </source>
</evidence>
<evidence type="ECO:0000256" key="3">
    <source>
        <dbReference type="ARBA" id="ARBA00004922"/>
    </source>
</evidence>
<comment type="subcellular location">
    <subcellularLocation>
        <location evidence="2 17">Golgi apparatus membrane</location>
        <topology evidence="2 17">Single-pass type II membrane protein</topology>
    </subcellularLocation>
</comment>
<dbReference type="PRINTS" id="PR02050">
    <property type="entry name" value="B14GALTRFASE"/>
</dbReference>
<comment type="catalytic activity">
    <reaction evidence="16">
        <text>N-acetyl-D-glucosamine + UDP-alpha-D-galactose = beta-D-galactosyl-(1-&gt;4)-N-acetyl-D-glucosamine + UDP + H(+)</text>
        <dbReference type="Rhea" id="RHEA:17745"/>
        <dbReference type="ChEBI" id="CHEBI:15378"/>
        <dbReference type="ChEBI" id="CHEBI:58223"/>
        <dbReference type="ChEBI" id="CHEBI:60152"/>
        <dbReference type="ChEBI" id="CHEBI:66914"/>
        <dbReference type="ChEBI" id="CHEBI:506227"/>
        <dbReference type="EC" id="2.4.1.90"/>
    </reaction>
    <physiologicalReaction direction="left-to-right" evidence="16">
        <dbReference type="Rhea" id="RHEA:17746"/>
    </physiologicalReaction>
</comment>
<evidence type="ECO:0000256" key="1">
    <source>
        <dbReference type="ARBA" id="ARBA00001936"/>
    </source>
</evidence>
<keyword evidence="21" id="KW-1185">Reference proteome</keyword>
<dbReference type="AlphaFoldDB" id="A0AAV9SJ15"/>
<comment type="cofactor">
    <cofactor evidence="1 17">
        <name>Mn(2+)</name>
        <dbReference type="ChEBI" id="CHEBI:29035"/>
    </cofactor>
</comment>
<comment type="caution">
    <text evidence="20">The sequence shown here is derived from an EMBL/GenBank/DDBJ whole genome shotgun (WGS) entry which is preliminary data.</text>
</comment>